<dbReference type="PROSITE" id="PS50240">
    <property type="entry name" value="TRYPSIN_DOM"/>
    <property type="match status" value="1"/>
</dbReference>
<dbReference type="PANTHER" id="PTHR24264:SF46">
    <property type="entry name" value="COAGULATION FACTOR XII"/>
    <property type="match status" value="1"/>
</dbReference>
<dbReference type="Ensembl" id="ENSPSNT00000005946.1">
    <property type="protein sequence ID" value="ENSPSNP00000005224.1"/>
    <property type="gene ID" value="ENSPSNG00000003892.1"/>
</dbReference>
<dbReference type="PROSITE" id="PS00135">
    <property type="entry name" value="TRYPSIN_SER"/>
    <property type="match status" value="1"/>
</dbReference>
<dbReference type="InterPro" id="IPR033116">
    <property type="entry name" value="TRYPSIN_SER"/>
</dbReference>
<dbReference type="PANTHER" id="PTHR24264">
    <property type="entry name" value="TRYPSIN-RELATED"/>
    <property type="match status" value="1"/>
</dbReference>
<dbReference type="InterPro" id="IPR001254">
    <property type="entry name" value="Trypsin_dom"/>
</dbReference>
<reference evidence="7" key="2">
    <citation type="submission" date="2025-08" db="UniProtKB">
        <authorList>
            <consortium name="Ensembl"/>
        </authorList>
    </citation>
    <scope>IDENTIFICATION</scope>
</reference>
<dbReference type="GeneTree" id="ENSGT00940000159197"/>
<dbReference type="Pfam" id="PF00089">
    <property type="entry name" value="Trypsin"/>
    <property type="match status" value="1"/>
</dbReference>
<dbReference type="InterPro" id="IPR009003">
    <property type="entry name" value="Peptidase_S1_PA"/>
</dbReference>
<keyword evidence="8" id="KW-1185">Reference proteome</keyword>
<dbReference type="GO" id="GO:0005615">
    <property type="term" value="C:extracellular space"/>
    <property type="evidence" value="ECO:0007669"/>
    <property type="project" value="TreeGrafter"/>
</dbReference>
<name>A0A8C9B9C2_PHOSS</name>
<dbReference type="InterPro" id="IPR050127">
    <property type="entry name" value="Serine_Proteases_S1"/>
</dbReference>
<comment type="similarity">
    <text evidence="5">Belongs to the peptidase S1 family. CLIP subfamily.</text>
</comment>
<organism evidence="7 8">
    <name type="scientific">Phocoena sinus</name>
    <name type="common">Vaquita</name>
    <dbReference type="NCBI Taxonomy" id="42100"/>
    <lineage>
        <taxon>Eukaryota</taxon>
        <taxon>Metazoa</taxon>
        <taxon>Chordata</taxon>
        <taxon>Craniata</taxon>
        <taxon>Vertebrata</taxon>
        <taxon>Euteleostomi</taxon>
        <taxon>Mammalia</taxon>
        <taxon>Eutheria</taxon>
        <taxon>Laurasiatheria</taxon>
        <taxon>Artiodactyla</taxon>
        <taxon>Whippomorpha</taxon>
        <taxon>Cetacea</taxon>
        <taxon>Odontoceti</taxon>
        <taxon>Phocoenidae</taxon>
        <taxon>Phocoena</taxon>
    </lineage>
</organism>
<dbReference type="SUPFAM" id="SSF50494">
    <property type="entry name" value="Trypsin-like serine proteases"/>
    <property type="match status" value="1"/>
</dbReference>
<evidence type="ECO:0000259" key="6">
    <source>
        <dbReference type="PROSITE" id="PS50240"/>
    </source>
</evidence>
<evidence type="ECO:0000313" key="7">
    <source>
        <dbReference type="Ensembl" id="ENSPSNP00000005224.1"/>
    </source>
</evidence>
<evidence type="ECO:0000313" key="8">
    <source>
        <dbReference type="Proteomes" id="UP000694554"/>
    </source>
</evidence>
<sequence>MPQPRTRGKPLSLKDLGSLLIEPRENSHQGEPWGSHSLPFFSLLHCTEETTSPFLREVQVNLIDFKKCNNYLVYNSDLTPRMMCAGDLRGGRDSCQGDSGGPLVCEQGHRWYLAGVTSWGIGCGQRNKPGVYTKVTEVLHWIYTHAAHPHPVLPLLRVRRASRKPESGSTARHWLL</sequence>
<keyword evidence="4" id="KW-1015">Disulfide bond</keyword>
<accession>A0A8C9B9C2</accession>
<dbReference type="GO" id="GO:0031638">
    <property type="term" value="P:zymogen activation"/>
    <property type="evidence" value="ECO:0007669"/>
    <property type="project" value="TreeGrafter"/>
</dbReference>
<dbReference type="FunFam" id="2.40.10.10:FF:000002">
    <property type="entry name" value="Transmembrane protease serine"/>
    <property type="match status" value="1"/>
</dbReference>
<proteinExistence type="inferred from homology"/>
<feature type="domain" description="Peptidase S1" evidence="6">
    <location>
        <begin position="1"/>
        <end position="147"/>
    </location>
</feature>
<keyword evidence="1" id="KW-0645">Protease</keyword>
<dbReference type="GO" id="GO:0004252">
    <property type="term" value="F:serine-type endopeptidase activity"/>
    <property type="evidence" value="ECO:0007669"/>
    <property type="project" value="InterPro"/>
</dbReference>
<protein>
    <recommendedName>
        <fullName evidence="6">Peptidase S1 domain-containing protein</fullName>
    </recommendedName>
</protein>
<dbReference type="SMART" id="SM00020">
    <property type="entry name" value="Tryp_SPc"/>
    <property type="match status" value="1"/>
</dbReference>
<evidence type="ECO:0000256" key="4">
    <source>
        <dbReference type="ARBA" id="ARBA00023157"/>
    </source>
</evidence>
<dbReference type="GO" id="GO:0005791">
    <property type="term" value="C:rough endoplasmic reticulum"/>
    <property type="evidence" value="ECO:0007669"/>
    <property type="project" value="TreeGrafter"/>
</dbReference>
<dbReference type="AlphaFoldDB" id="A0A8C9B9C2"/>
<evidence type="ECO:0000256" key="2">
    <source>
        <dbReference type="ARBA" id="ARBA00022801"/>
    </source>
</evidence>
<reference evidence="7" key="1">
    <citation type="submission" date="2019-08" db="EMBL/GenBank/DDBJ databases">
        <title>Phocoena sinus (Vaquita) genome, mPhoSin1, primary haplotype.</title>
        <authorList>
            <person name="Morin P."/>
            <person name="Mountcastle J."/>
            <person name="Fungtammasan C."/>
            <person name="Rhie A."/>
            <person name="Rojas-Bracho L."/>
            <person name="Smith C.R."/>
            <person name="Taylor B.L."/>
            <person name="Gulland F.M.D."/>
            <person name="Musser W."/>
            <person name="Houck M."/>
            <person name="Haase B."/>
            <person name="Paez S."/>
            <person name="Howe K."/>
            <person name="Torrance J."/>
            <person name="Formenti G."/>
            <person name="Phillippy A."/>
            <person name="Ryder O."/>
            <person name="Jarvis E.D."/>
            <person name="Fedrigo O."/>
        </authorList>
    </citation>
    <scope>NUCLEOTIDE SEQUENCE [LARGE SCALE GENOMIC DNA]</scope>
</reference>
<dbReference type="GO" id="GO:0007596">
    <property type="term" value="P:blood coagulation"/>
    <property type="evidence" value="ECO:0007669"/>
    <property type="project" value="TreeGrafter"/>
</dbReference>
<keyword evidence="3" id="KW-0720">Serine protease</keyword>
<evidence type="ECO:0000256" key="5">
    <source>
        <dbReference type="ARBA" id="ARBA00024195"/>
    </source>
</evidence>
<reference evidence="7" key="3">
    <citation type="submission" date="2025-09" db="UniProtKB">
        <authorList>
            <consortium name="Ensembl"/>
        </authorList>
    </citation>
    <scope>IDENTIFICATION</scope>
</reference>
<evidence type="ECO:0000256" key="3">
    <source>
        <dbReference type="ARBA" id="ARBA00022825"/>
    </source>
</evidence>
<keyword evidence="2" id="KW-0378">Hydrolase</keyword>
<dbReference type="Proteomes" id="UP000694554">
    <property type="component" value="Chromosome 8"/>
</dbReference>
<dbReference type="Gene3D" id="2.40.10.10">
    <property type="entry name" value="Trypsin-like serine proteases"/>
    <property type="match status" value="1"/>
</dbReference>
<evidence type="ECO:0000256" key="1">
    <source>
        <dbReference type="ARBA" id="ARBA00022670"/>
    </source>
</evidence>
<dbReference type="CDD" id="cd00190">
    <property type="entry name" value="Tryp_SPc"/>
    <property type="match status" value="1"/>
</dbReference>
<dbReference type="InterPro" id="IPR043504">
    <property type="entry name" value="Peptidase_S1_PA_chymotrypsin"/>
</dbReference>